<dbReference type="RefSeq" id="WP_122183925.1">
    <property type="nucleotide sequence ID" value="NZ_RFFJ01000055.1"/>
</dbReference>
<comment type="caution">
    <text evidence="2">The sequence shown here is derived from an EMBL/GenBank/DDBJ whole genome shotgun (WGS) entry which is preliminary data.</text>
</comment>
<keyword evidence="3" id="KW-1185">Reference proteome</keyword>
<dbReference type="InterPro" id="IPR036291">
    <property type="entry name" value="NAD(P)-bd_dom_sf"/>
</dbReference>
<dbReference type="InterPro" id="IPR001509">
    <property type="entry name" value="Epimerase_deHydtase"/>
</dbReference>
<dbReference type="PANTHER" id="PTHR43245">
    <property type="entry name" value="BIFUNCTIONAL POLYMYXIN RESISTANCE PROTEIN ARNA"/>
    <property type="match status" value="1"/>
</dbReference>
<evidence type="ECO:0000313" key="3">
    <source>
        <dbReference type="Proteomes" id="UP000278673"/>
    </source>
</evidence>
<dbReference type="AlphaFoldDB" id="A0A3M2LTT6"/>
<organism evidence="2 3">
    <name type="scientific">Streptomyces triticirhizae</name>
    <dbReference type="NCBI Taxonomy" id="2483353"/>
    <lineage>
        <taxon>Bacteria</taxon>
        <taxon>Bacillati</taxon>
        <taxon>Actinomycetota</taxon>
        <taxon>Actinomycetes</taxon>
        <taxon>Kitasatosporales</taxon>
        <taxon>Streptomycetaceae</taxon>
        <taxon>Streptomyces</taxon>
    </lineage>
</organism>
<evidence type="ECO:0000313" key="2">
    <source>
        <dbReference type="EMBL" id="RMI40642.1"/>
    </source>
</evidence>
<accession>A0A3M2LTT6</accession>
<dbReference type="InterPro" id="IPR050177">
    <property type="entry name" value="Lipid_A_modif_metabolic_enz"/>
</dbReference>
<dbReference type="Proteomes" id="UP000278673">
    <property type="component" value="Unassembled WGS sequence"/>
</dbReference>
<reference evidence="2 3" key="1">
    <citation type="submission" date="2018-10" db="EMBL/GenBank/DDBJ databases">
        <title>Isolation, diversity and antifungal activity of actinobacteria from wheat.</title>
        <authorList>
            <person name="Han C."/>
        </authorList>
    </citation>
    <scope>NUCLEOTIDE SEQUENCE [LARGE SCALE GENOMIC DNA]</scope>
    <source>
        <strain evidence="2 3">NEAU-YY642</strain>
    </source>
</reference>
<dbReference type="Pfam" id="PF01370">
    <property type="entry name" value="Epimerase"/>
    <property type="match status" value="1"/>
</dbReference>
<sequence length="320" mass="33734">MPGGPVLVSGGTGFVGSAVVRRLLRRRGTGGPGVRVLSRRPPPRWMTEAGVAWTAGDLSEPATLRGVGEKAAVLLHLSSYVGRDPERCWSVNGSGTAALMREARRAGIGRICYVSTASVYGTGPHRGPVEGALTPAPASTASASRLRAEEEVRAHGGVVLRPNLVFGAGDRWFVPTLARLLAAVPAWPDGGRARLSVIAVSDLARIVAALALNARPPAAGSVWHASHPEPVRLRVLARRVCEVLDLPPPSGDLPCAEHRTLTARALPGMTDHQHALLSRDHFYDSTGVWRALSLTAGPGYASRMAEALRCYGERSTGGRS</sequence>
<dbReference type="Gene3D" id="3.40.50.720">
    <property type="entry name" value="NAD(P)-binding Rossmann-like Domain"/>
    <property type="match status" value="1"/>
</dbReference>
<dbReference type="SUPFAM" id="SSF51735">
    <property type="entry name" value="NAD(P)-binding Rossmann-fold domains"/>
    <property type="match status" value="1"/>
</dbReference>
<proteinExistence type="predicted"/>
<dbReference type="EMBL" id="RFFJ01000055">
    <property type="protein sequence ID" value="RMI40642.1"/>
    <property type="molecule type" value="Genomic_DNA"/>
</dbReference>
<evidence type="ECO:0000259" key="1">
    <source>
        <dbReference type="Pfam" id="PF01370"/>
    </source>
</evidence>
<protein>
    <submittedName>
        <fullName evidence="2">NAD(P)-dependent oxidoreductase</fullName>
    </submittedName>
</protein>
<name>A0A3M2LTT6_9ACTN</name>
<feature type="domain" description="NAD-dependent epimerase/dehydratase" evidence="1">
    <location>
        <begin position="6"/>
        <end position="214"/>
    </location>
</feature>
<gene>
    <name evidence="2" type="ORF">EBN88_12425</name>
</gene>